<keyword evidence="3" id="KW-1185">Reference proteome</keyword>
<dbReference type="Proteomes" id="UP001148018">
    <property type="component" value="Unassembled WGS sequence"/>
</dbReference>
<accession>A0A9Q0EVS7</accession>
<evidence type="ECO:0000313" key="3">
    <source>
        <dbReference type="Proteomes" id="UP001148018"/>
    </source>
</evidence>
<dbReference type="EMBL" id="JANIIK010000034">
    <property type="protein sequence ID" value="KAJ3614354.1"/>
    <property type="molecule type" value="Genomic_DNA"/>
</dbReference>
<evidence type="ECO:0000313" key="2">
    <source>
        <dbReference type="EMBL" id="KAJ3614354.1"/>
    </source>
</evidence>
<protein>
    <submittedName>
        <fullName evidence="2">Uncharacterized protein</fullName>
    </submittedName>
</protein>
<dbReference type="AlphaFoldDB" id="A0A9Q0EVS7"/>
<feature type="compositionally biased region" description="Low complexity" evidence="1">
    <location>
        <begin position="71"/>
        <end position="87"/>
    </location>
</feature>
<reference evidence="2" key="1">
    <citation type="submission" date="2022-07" db="EMBL/GenBank/DDBJ databases">
        <title>Chromosome-level genome of Muraenolepis orangiensis.</title>
        <authorList>
            <person name="Kim J."/>
        </authorList>
    </citation>
    <scope>NUCLEOTIDE SEQUENCE</scope>
    <source>
        <strain evidence="2">KU_S4_2022</strain>
        <tissue evidence="2">Muscle</tissue>
    </source>
</reference>
<gene>
    <name evidence="2" type="ORF">NHX12_017928</name>
</gene>
<organism evidence="2 3">
    <name type="scientific">Muraenolepis orangiensis</name>
    <name type="common">Patagonian moray cod</name>
    <dbReference type="NCBI Taxonomy" id="630683"/>
    <lineage>
        <taxon>Eukaryota</taxon>
        <taxon>Metazoa</taxon>
        <taxon>Chordata</taxon>
        <taxon>Craniata</taxon>
        <taxon>Vertebrata</taxon>
        <taxon>Euteleostomi</taxon>
        <taxon>Actinopterygii</taxon>
        <taxon>Neopterygii</taxon>
        <taxon>Teleostei</taxon>
        <taxon>Neoteleostei</taxon>
        <taxon>Acanthomorphata</taxon>
        <taxon>Zeiogadaria</taxon>
        <taxon>Gadariae</taxon>
        <taxon>Gadiformes</taxon>
        <taxon>Muraenolepidoidei</taxon>
        <taxon>Muraenolepididae</taxon>
        <taxon>Muraenolepis</taxon>
    </lineage>
</organism>
<proteinExistence type="predicted"/>
<name>A0A9Q0EVS7_9TELE</name>
<evidence type="ECO:0000256" key="1">
    <source>
        <dbReference type="SAM" id="MobiDB-lite"/>
    </source>
</evidence>
<dbReference type="OrthoDB" id="8923679at2759"/>
<feature type="region of interest" description="Disordered" evidence="1">
    <location>
        <begin position="67"/>
        <end position="87"/>
    </location>
</feature>
<sequence>MADRDYEDEQPKHSFVNHYMSDPTYFNSWKRGSLVTTWPFPYDEGEADVVADGEPYYQTVETQHSADGFFTPTSSRRSRTATTTPTS</sequence>
<comment type="caution">
    <text evidence="2">The sequence shown here is derived from an EMBL/GenBank/DDBJ whole genome shotgun (WGS) entry which is preliminary data.</text>
</comment>